<dbReference type="PROSITE" id="PS50088">
    <property type="entry name" value="ANK_REPEAT"/>
    <property type="match status" value="1"/>
</dbReference>
<organism evidence="3 4">
    <name type="scientific">Panicum hallii var. hallii</name>
    <dbReference type="NCBI Taxonomy" id="1504633"/>
    <lineage>
        <taxon>Eukaryota</taxon>
        <taxon>Viridiplantae</taxon>
        <taxon>Streptophyta</taxon>
        <taxon>Embryophyta</taxon>
        <taxon>Tracheophyta</taxon>
        <taxon>Spermatophyta</taxon>
        <taxon>Magnoliopsida</taxon>
        <taxon>Liliopsida</taxon>
        <taxon>Poales</taxon>
        <taxon>Poaceae</taxon>
        <taxon>PACMAD clade</taxon>
        <taxon>Panicoideae</taxon>
        <taxon>Panicodae</taxon>
        <taxon>Paniceae</taxon>
        <taxon>Panicinae</taxon>
        <taxon>Panicum</taxon>
        <taxon>Panicum sect. Panicum</taxon>
    </lineage>
</organism>
<dbReference type="Proteomes" id="UP000244336">
    <property type="component" value="Chromosome 2"/>
</dbReference>
<evidence type="ECO:0000256" key="2">
    <source>
        <dbReference type="SAM" id="MobiDB-lite"/>
    </source>
</evidence>
<dbReference type="Pfam" id="PF00023">
    <property type="entry name" value="Ank"/>
    <property type="match status" value="1"/>
</dbReference>
<dbReference type="EMBL" id="CM009750">
    <property type="protein sequence ID" value="PUZ70113.1"/>
    <property type="molecule type" value="Genomic_DNA"/>
</dbReference>
<evidence type="ECO:0000313" key="3">
    <source>
        <dbReference type="EMBL" id="PUZ70113.1"/>
    </source>
</evidence>
<dbReference type="PANTHER" id="PTHR46224">
    <property type="entry name" value="ANKYRIN REPEAT FAMILY PROTEIN"/>
    <property type="match status" value="1"/>
</dbReference>
<dbReference type="Gramene" id="PUZ70113">
    <property type="protein sequence ID" value="PUZ70113"/>
    <property type="gene ID" value="GQ55_2G199500"/>
</dbReference>
<evidence type="ECO:0000313" key="4">
    <source>
        <dbReference type="Proteomes" id="UP000244336"/>
    </source>
</evidence>
<keyword evidence="4" id="KW-1185">Reference proteome</keyword>
<name>A0A2T7EQL1_9POAL</name>
<dbReference type="InterPro" id="IPR036770">
    <property type="entry name" value="Ankyrin_rpt-contain_sf"/>
</dbReference>
<protein>
    <submittedName>
        <fullName evidence="3">Uncharacterized protein</fullName>
    </submittedName>
</protein>
<dbReference type="PANTHER" id="PTHR46224:SF56">
    <property type="match status" value="1"/>
</dbReference>
<dbReference type="SUPFAM" id="SSF48403">
    <property type="entry name" value="Ankyrin repeat"/>
    <property type="match status" value="1"/>
</dbReference>
<sequence length="181" mass="19482">MESSPSSSGWPPSHPQRARAPQLVPRNPRANLSVEDITVKLLGAAYAGDIPQFKKLAKRLEKKGKSMEEAMTGIKDQWNRGYGPLHYAAAAGKVEMCKFLIKDLKVDVHTAQALGIILLFSCSSVGAFPCSMAHVVCKSGLCVGREGLDRVAFALLCGMEGILDCLGENCWVLGDGYGGDW</sequence>
<dbReference type="Gene3D" id="1.25.40.20">
    <property type="entry name" value="Ankyrin repeat-containing domain"/>
    <property type="match status" value="1"/>
</dbReference>
<reference evidence="3 4" key="1">
    <citation type="submission" date="2018-04" db="EMBL/GenBank/DDBJ databases">
        <title>WGS assembly of Panicum hallii var. hallii HAL2.</title>
        <authorList>
            <person name="Lovell J."/>
            <person name="Jenkins J."/>
            <person name="Lowry D."/>
            <person name="Mamidi S."/>
            <person name="Sreedasyam A."/>
            <person name="Weng X."/>
            <person name="Barry K."/>
            <person name="Bonette J."/>
            <person name="Campitelli B."/>
            <person name="Daum C."/>
            <person name="Gordon S."/>
            <person name="Gould B."/>
            <person name="Lipzen A."/>
            <person name="MacQueen A."/>
            <person name="Palacio-Mejia J."/>
            <person name="Plott C."/>
            <person name="Shakirov E."/>
            <person name="Shu S."/>
            <person name="Yoshinaga Y."/>
            <person name="Zane M."/>
            <person name="Rokhsar D."/>
            <person name="Grimwood J."/>
            <person name="Schmutz J."/>
            <person name="Juenger T."/>
        </authorList>
    </citation>
    <scope>NUCLEOTIDE SEQUENCE [LARGE SCALE GENOMIC DNA]</scope>
    <source>
        <strain evidence="4">cv. HAL2</strain>
    </source>
</reference>
<feature type="region of interest" description="Disordered" evidence="2">
    <location>
        <begin position="1"/>
        <end position="27"/>
    </location>
</feature>
<dbReference type="InterPro" id="IPR051616">
    <property type="entry name" value="Cul2-RING_E3_ligase_SR"/>
</dbReference>
<dbReference type="InterPro" id="IPR002110">
    <property type="entry name" value="Ankyrin_rpt"/>
</dbReference>
<dbReference type="PROSITE" id="PS50297">
    <property type="entry name" value="ANK_REP_REGION"/>
    <property type="match status" value="1"/>
</dbReference>
<dbReference type="AlphaFoldDB" id="A0A2T7EQL1"/>
<gene>
    <name evidence="3" type="ORF">GQ55_2G199500</name>
</gene>
<proteinExistence type="predicted"/>
<dbReference type="OrthoDB" id="20872at2759"/>
<dbReference type="STRING" id="1504633.A0A2T7EQL1"/>
<keyword evidence="1" id="KW-0040">ANK repeat</keyword>
<accession>A0A2T7EQL1</accession>
<evidence type="ECO:0000256" key="1">
    <source>
        <dbReference type="PROSITE-ProRule" id="PRU00023"/>
    </source>
</evidence>
<feature type="repeat" description="ANK" evidence="1">
    <location>
        <begin position="80"/>
        <end position="102"/>
    </location>
</feature>
<feature type="compositionally biased region" description="Low complexity" evidence="2">
    <location>
        <begin position="1"/>
        <end position="11"/>
    </location>
</feature>